<dbReference type="OrthoDB" id="1912352at2759"/>
<dbReference type="InterPro" id="IPR001563">
    <property type="entry name" value="Peptidase_S10"/>
</dbReference>
<protein>
    <recommendedName>
        <fullName evidence="9">carboxypeptidase D</fullName>
        <ecNumber evidence="9">3.4.16.6</ecNumber>
    </recommendedName>
</protein>
<dbReference type="GO" id="GO:0019748">
    <property type="term" value="P:secondary metabolic process"/>
    <property type="evidence" value="ECO:0007669"/>
    <property type="project" value="TreeGrafter"/>
</dbReference>
<evidence type="ECO:0000256" key="1">
    <source>
        <dbReference type="ARBA" id="ARBA00001003"/>
    </source>
</evidence>
<evidence type="ECO:0000256" key="6">
    <source>
        <dbReference type="ARBA" id="ARBA00023145"/>
    </source>
</evidence>
<name>A0A8J5TLT8_ZIZPA</name>
<dbReference type="FunFam" id="3.40.50.11320:FF:000002">
    <property type="entry name" value="Carboxypeptidase"/>
    <property type="match status" value="1"/>
</dbReference>
<evidence type="ECO:0000256" key="9">
    <source>
        <dbReference type="ARBA" id="ARBA00038895"/>
    </source>
</evidence>
<evidence type="ECO:0000256" key="5">
    <source>
        <dbReference type="ARBA" id="ARBA00022729"/>
    </source>
</evidence>
<dbReference type="PROSITE" id="PS00560">
    <property type="entry name" value="CARBOXYPEPT_SER_HIS"/>
    <property type="match status" value="1"/>
</dbReference>
<comment type="subunit">
    <text evidence="10">Carboxypeptidase II is a dimer, where each monomer is composed of two chains linked by a disulfide bond.</text>
</comment>
<comment type="similarity">
    <text evidence="2">Belongs to the peptidase S10 family.</text>
</comment>
<dbReference type="FunFam" id="3.40.50.12670:FF:000002">
    <property type="entry name" value="Carboxypeptidase"/>
    <property type="match status" value="1"/>
</dbReference>
<comment type="caution">
    <text evidence="11">The sequence shown here is derived from an EMBL/GenBank/DDBJ whole genome shotgun (WGS) entry which is preliminary data.</text>
</comment>
<evidence type="ECO:0000256" key="3">
    <source>
        <dbReference type="ARBA" id="ARBA00022645"/>
    </source>
</evidence>
<gene>
    <name evidence="11" type="ORF">GUJ93_ZPchr0015g6922</name>
</gene>
<keyword evidence="6" id="KW-0865">Zymogen</keyword>
<dbReference type="EC" id="3.4.16.6" evidence="9"/>
<reference evidence="11" key="1">
    <citation type="journal article" date="2021" name="bioRxiv">
        <title>Whole Genome Assembly and Annotation of Northern Wild Rice, Zizania palustris L., Supports a Whole Genome Duplication in the Zizania Genus.</title>
        <authorList>
            <person name="Haas M."/>
            <person name="Kono T."/>
            <person name="Macchietto M."/>
            <person name="Millas R."/>
            <person name="McGilp L."/>
            <person name="Shao M."/>
            <person name="Duquette J."/>
            <person name="Hirsch C.N."/>
            <person name="Kimball J."/>
        </authorList>
    </citation>
    <scope>NUCLEOTIDE SEQUENCE</scope>
    <source>
        <tissue evidence="11">Fresh leaf tissue</tissue>
    </source>
</reference>
<evidence type="ECO:0000256" key="8">
    <source>
        <dbReference type="ARBA" id="ARBA00023180"/>
    </source>
</evidence>
<proteinExistence type="inferred from homology"/>
<keyword evidence="5" id="KW-0732">Signal</keyword>
<keyword evidence="7" id="KW-1015">Disulfide bond</keyword>
<dbReference type="InterPro" id="IPR033124">
    <property type="entry name" value="Ser_caboxypep_his_AS"/>
</dbReference>
<evidence type="ECO:0000256" key="4">
    <source>
        <dbReference type="ARBA" id="ARBA00022670"/>
    </source>
</evidence>
<evidence type="ECO:0000256" key="7">
    <source>
        <dbReference type="ARBA" id="ARBA00023157"/>
    </source>
</evidence>
<evidence type="ECO:0000313" key="11">
    <source>
        <dbReference type="EMBL" id="KAG8083286.1"/>
    </source>
</evidence>
<dbReference type="PANTHER" id="PTHR11802">
    <property type="entry name" value="SERINE PROTEASE FAMILY S10 SERINE CARBOXYPEPTIDASE"/>
    <property type="match status" value="1"/>
</dbReference>
<evidence type="ECO:0000256" key="2">
    <source>
        <dbReference type="ARBA" id="ARBA00009431"/>
    </source>
</evidence>
<dbReference type="Pfam" id="PF00450">
    <property type="entry name" value="Peptidase_S10"/>
    <property type="match status" value="1"/>
</dbReference>
<keyword evidence="3" id="KW-0121">Carboxypeptidase</keyword>
<accession>A0A8J5TLT8</accession>
<dbReference type="GO" id="GO:0004185">
    <property type="term" value="F:serine-type carboxypeptidase activity"/>
    <property type="evidence" value="ECO:0007669"/>
    <property type="project" value="UniProtKB-EC"/>
</dbReference>
<organism evidence="11 12">
    <name type="scientific">Zizania palustris</name>
    <name type="common">Northern wild rice</name>
    <dbReference type="NCBI Taxonomy" id="103762"/>
    <lineage>
        <taxon>Eukaryota</taxon>
        <taxon>Viridiplantae</taxon>
        <taxon>Streptophyta</taxon>
        <taxon>Embryophyta</taxon>
        <taxon>Tracheophyta</taxon>
        <taxon>Spermatophyta</taxon>
        <taxon>Magnoliopsida</taxon>
        <taxon>Liliopsida</taxon>
        <taxon>Poales</taxon>
        <taxon>Poaceae</taxon>
        <taxon>BOP clade</taxon>
        <taxon>Oryzoideae</taxon>
        <taxon>Oryzeae</taxon>
        <taxon>Zizaniinae</taxon>
        <taxon>Zizania</taxon>
    </lineage>
</organism>
<keyword evidence="4" id="KW-0378">Hydrolase</keyword>
<dbReference type="EMBL" id="JAAALK010000085">
    <property type="protein sequence ID" value="KAG8083286.1"/>
    <property type="molecule type" value="Genomic_DNA"/>
</dbReference>
<sequence length="256" mass="29464">MPPWSCIPLCYVVPPQRRCTHASPLLLSLSTSCHQRPRLAAPRLDQCCLMPVRTHVDSHLTKITNVHCPINKTVVVNCLKVICEDVSAACHGTFWGKVNDVCQEKIEKVHWELKDLNKYNILAPCYHHPENQELEFKNSSLPSSFRMLDYYHDTGSSVVKYHKKFTAMGYRVLIYSGDHDLCIPFVGTEAWVRSMGYRVIDHWRPWYIGEQIAGYTQGYEHNLTFITIKGAGHTVPEYKPKETLAFYSHWLSGEKI</sequence>
<dbReference type="AlphaFoldDB" id="A0A8J5TLT8"/>
<dbReference type="GO" id="GO:0006508">
    <property type="term" value="P:proteolysis"/>
    <property type="evidence" value="ECO:0007669"/>
    <property type="project" value="UniProtKB-KW"/>
</dbReference>
<dbReference type="PANTHER" id="PTHR11802:SF491">
    <property type="entry name" value="OS04G0321700 PROTEIN"/>
    <property type="match status" value="1"/>
</dbReference>
<evidence type="ECO:0000256" key="10">
    <source>
        <dbReference type="ARBA" id="ARBA00064289"/>
    </source>
</evidence>
<keyword evidence="12" id="KW-1185">Reference proteome</keyword>
<keyword evidence="4" id="KW-0645">Protease</keyword>
<keyword evidence="8" id="KW-0325">Glycoprotein</keyword>
<evidence type="ECO:0000313" key="12">
    <source>
        <dbReference type="Proteomes" id="UP000729402"/>
    </source>
</evidence>
<dbReference type="Proteomes" id="UP000729402">
    <property type="component" value="Unassembled WGS sequence"/>
</dbReference>
<dbReference type="GO" id="GO:0016747">
    <property type="term" value="F:acyltransferase activity, transferring groups other than amino-acyl groups"/>
    <property type="evidence" value="ECO:0007669"/>
    <property type="project" value="TreeGrafter"/>
</dbReference>
<comment type="catalytic activity">
    <reaction evidence="1">
        <text>Preferential release of a C-terminal arginine or lysine residue.</text>
        <dbReference type="EC" id="3.4.16.6"/>
    </reaction>
</comment>
<reference evidence="11" key="2">
    <citation type="submission" date="2021-02" db="EMBL/GenBank/DDBJ databases">
        <authorList>
            <person name="Kimball J.A."/>
            <person name="Haas M.W."/>
            <person name="Macchietto M."/>
            <person name="Kono T."/>
            <person name="Duquette J."/>
            <person name="Shao M."/>
        </authorList>
    </citation>
    <scope>NUCLEOTIDE SEQUENCE</scope>
    <source>
        <tissue evidence="11">Fresh leaf tissue</tissue>
    </source>
</reference>